<feature type="region of interest" description="Disordered" evidence="6">
    <location>
        <begin position="289"/>
        <end position="308"/>
    </location>
</feature>
<organism evidence="9 10">
    <name type="scientific">Stegastes partitus</name>
    <name type="common">bicolor damselfish</name>
    <dbReference type="NCBI Taxonomy" id="144197"/>
    <lineage>
        <taxon>Eukaryota</taxon>
        <taxon>Metazoa</taxon>
        <taxon>Chordata</taxon>
        <taxon>Craniata</taxon>
        <taxon>Vertebrata</taxon>
        <taxon>Euteleostomi</taxon>
        <taxon>Actinopterygii</taxon>
        <taxon>Neopterygii</taxon>
        <taxon>Teleostei</taxon>
        <taxon>Neoteleostei</taxon>
        <taxon>Acanthomorphata</taxon>
        <taxon>Ovalentaria</taxon>
        <taxon>Pomacentridae</taxon>
        <taxon>Stegastes</taxon>
    </lineage>
</organism>
<dbReference type="GO" id="GO:0006915">
    <property type="term" value="P:apoptotic process"/>
    <property type="evidence" value="ECO:0007669"/>
    <property type="project" value="UniProtKB-KW"/>
</dbReference>
<dbReference type="GO" id="GO:0005886">
    <property type="term" value="C:plasma membrane"/>
    <property type="evidence" value="ECO:0007669"/>
    <property type="project" value="TreeGrafter"/>
</dbReference>
<dbReference type="SUPFAM" id="SSF47986">
    <property type="entry name" value="DEATH domain"/>
    <property type="match status" value="1"/>
</dbReference>
<keyword evidence="9" id="KW-1185">Reference proteome</keyword>
<dbReference type="InterPro" id="IPR011029">
    <property type="entry name" value="DEATH-like_dom_sf"/>
</dbReference>
<dbReference type="Proteomes" id="UP000694891">
    <property type="component" value="Unplaced"/>
</dbReference>
<evidence type="ECO:0000313" key="10">
    <source>
        <dbReference type="RefSeq" id="XP_008273961.1"/>
    </source>
</evidence>
<keyword evidence="7" id="KW-1133">Transmembrane helix</keyword>
<evidence type="ECO:0000256" key="1">
    <source>
        <dbReference type="ARBA" id="ARBA00022703"/>
    </source>
</evidence>
<dbReference type="AlphaFoldDB" id="A0A9Y4JN20"/>
<keyword evidence="3" id="KW-0677">Repeat</keyword>
<dbReference type="InterPro" id="IPR009030">
    <property type="entry name" value="Growth_fac_rcpt_cys_sf"/>
</dbReference>
<evidence type="ECO:0000256" key="2">
    <source>
        <dbReference type="ARBA" id="ARBA00022729"/>
    </source>
</evidence>
<feature type="domain" description="Death" evidence="8">
    <location>
        <begin position="353"/>
        <end position="437"/>
    </location>
</feature>
<gene>
    <name evidence="10" type="primary">LOC103353006</name>
</gene>
<evidence type="ECO:0000256" key="4">
    <source>
        <dbReference type="ARBA" id="ARBA00023157"/>
    </source>
</evidence>
<evidence type="ECO:0000313" key="9">
    <source>
        <dbReference type="Proteomes" id="UP000694891"/>
    </source>
</evidence>
<dbReference type="PROSITE" id="PS00652">
    <property type="entry name" value="TNFR_NGFR_1"/>
    <property type="match status" value="1"/>
</dbReference>
<name>A0A9Y4JN20_9TELE</name>
<keyword evidence="2" id="KW-0732">Signal</keyword>
<evidence type="ECO:0000256" key="5">
    <source>
        <dbReference type="ARBA" id="ARBA00023180"/>
    </source>
</evidence>
<dbReference type="InterPro" id="IPR022329">
    <property type="entry name" value="TNFR_25"/>
</dbReference>
<feature type="transmembrane region" description="Helical" evidence="7">
    <location>
        <begin position="247"/>
        <end position="267"/>
    </location>
</feature>
<keyword evidence="7" id="KW-0812">Transmembrane</keyword>
<sequence length="467" mass="52543">MKIQRKKKVTNIKSSFHSSSPLSCIVKMSGLFMCGHLHPHCASIKPQILFQVFPLILCIIFSPQGYELMVDAQQKCPKTCEPGYYFHNHEECKKCAEHTHTTIPNCLLHCIRCESCSHFEVQIRPCSFNSSVRCDCPTDFYYSSERHCTKCSHNRCIQDNDNHDFIRKCQPCQKKQYLNVPACRSKCANIPLPTTASPSTTTAASKNIPTSSPSPASTRPSSTGPVTSNSAPNPVVVRHNSGNHMPWFYFVVVGIPSLLVFLLLLLFTRNQFRSQDTCQTWSENADLEFPAEQRRLPGSSPTTPTLTYTEESPMLFDSQSPPIPEHSAPISPQPPDTDNTVPRQDEQSDRWPAIVLYAIIKEVPLRRWKEFLRLLSVADQQLERIELEAGLVLGSMEKQYQMLRLWSQRSTASLSDIFSALCHMELSGCAQLLQENLDKLPWKPDPRQGSTASRSPTGCCLNGAVHT</sequence>
<evidence type="ECO:0000256" key="7">
    <source>
        <dbReference type="SAM" id="Phobius"/>
    </source>
</evidence>
<evidence type="ECO:0000256" key="3">
    <source>
        <dbReference type="ARBA" id="ARBA00022737"/>
    </source>
</evidence>
<reference evidence="10" key="1">
    <citation type="submission" date="2025-08" db="UniProtKB">
        <authorList>
            <consortium name="RefSeq"/>
        </authorList>
    </citation>
    <scope>IDENTIFICATION</scope>
</reference>
<keyword evidence="5" id="KW-0325">Glycoprotein</keyword>
<dbReference type="RefSeq" id="XP_008273961.1">
    <property type="nucleotide sequence ID" value="XM_008275739.1"/>
</dbReference>
<dbReference type="PANTHER" id="PTHR47220:SF1">
    <property type="entry name" value="TUMOR NECROSIS FACTOR RECEPTOR SUPERFAMILY MEMBER 25"/>
    <property type="match status" value="1"/>
</dbReference>
<feature type="compositionally biased region" description="Low complexity" evidence="6">
    <location>
        <begin position="299"/>
        <end position="308"/>
    </location>
</feature>
<feature type="region of interest" description="Disordered" evidence="6">
    <location>
        <begin position="313"/>
        <end position="347"/>
    </location>
</feature>
<dbReference type="PROSITE" id="PS50017">
    <property type="entry name" value="DEATH_DOMAIN"/>
    <property type="match status" value="1"/>
</dbReference>
<keyword evidence="10" id="KW-0675">Receptor</keyword>
<keyword evidence="7" id="KW-0472">Membrane</keyword>
<dbReference type="PANTHER" id="PTHR47220">
    <property type="entry name" value="TUMOR NECROSIS FACTOR RECEPTOR SUPERFAMILY MEMBER 25"/>
    <property type="match status" value="1"/>
</dbReference>
<dbReference type="SMART" id="SM00005">
    <property type="entry name" value="DEATH"/>
    <property type="match status" value="1"/>
</dbReference>
<evidence type="ECO:0000256" key="6">
    <source>
        <dbReference type="SAM" id="MobiDB-lite"/>
    </source>
</evidence>
<feature type="compositionally biased region" description="Low complexity" evidence="6">
    <location>
        <begin position="197"/>
        <end position="225"/>
    </location>
</feature>
<dbReference type="GeneID" id="103353006"/>
<dbReference type="InterPro" id="IPR001368">
    <property type="entry name" value="TNFR/NGFR_Cys_rich_reg"/>
</dbReference>
<feature type="region of interest" description="Disordered" evidence="6">
    <location>
        <begin position="197"/>
        <end position="234"/>
    </location>
</feature>
<dbReference type="GO" id="GO:0007165">
    <property type="term" value="P:signal transduction"/>
    <property type="evidence" value="ECO:0007669"/>
    <property type="project" value="InterPro"/>
</dbReference>
<dbReference type="Gene3D" id="1.10.533.10">
    <property type="entry name" value="Death Domain, Fas"/>
    <property type="match status" value="1"/>
</dbReference>
<dbReference type="Pfam" id="PF00531">
    <property type="entry name" value="Death"/>
    <property type="match status" value="1"/>
</dbReference>
<keyword evidence="4" id="KW-1015">Disulfide bond</keyword>
<proteinExistence type="predicted"/>
<dbReference type="Gene3D" id="2.10.50.10">
    <property type="entry name" value="Tumor Necrosis Factor Receptor, subunit A, domain 2"/>
    <property type="match status" value="1"/>
</dbReference>
<dbReference type="InterPro" id="IPR000488">
    <property type="entry name" value="Death_dom"/>
</dbReference>
<dbReference type="CDD" id="cd00185">
    <property type="entry name" value="TNFRSF"/>
    <property type="match status" value="1"/>
</dbReference>
<keyword evidence="1" id="KW-0053">Apoptosis</keyword>
<protein>
    <submittedName>
        <fullName evidence="10">Tumor necrosis factor receptor superfamily member 1A isoform X1</fullName>
    </submittedName>
</protein>
<evidence type="ECO:0000259" key="8">
    <source>
        <dbReference type="PROSITE" id="PS50017"/>
    </source>
</evidence>
<dbReference type="SUPFAM" id="SSF57184">
    <property type="entry name" value="Growth factor receptor domain"/>
    <property type="match status" value="1"/>
</dbReference>
<accession>A0A9Y4JN20</accession>